<keyword evidence="1" id="KW-0472">Membrane</keyword>
<dbReference type="HOGENOM" id="CLU_1480426_0_0_3"/>
<accession>I4GBP2</accession>
<reference evidence="2 3" key="1">
    <citation type="submission" date="2012-04" db="EMBL/GenBank/DDBJ databases">
        <authorList>
            <person name="Genoscope - CEA"/>
        </authorList>
    </citation>
    <scope>NUCLEOTIDE SEQUENCE [LARGE SCALE GENOMIC DNA]</scope>
    <source>
        <strain evidence="2 3">9443</strain>
    </source>
</reference>
<keyword evidence="1" id="KW-0812">Transmembrane</keyword>
<keyword evidence="1" id="KW-1133">Transmembrane helix</keyword>
<dbReference type="EMBL" id="CAIJ01000747">
    <property type="protein sequence ID" value="CCI05353.1"/>
    <property type="molecule type" value="Genomic_DNA"/>
</dbReference>
<dbReference type="AlphaFoldDB" id="I4GBP2"/>
<dbReference type="Proteomes" id="UP000003480">
    <property type="component" value="Unassembled WGS sequence"/>
</dbReference>
<comment type="caution">
    <text evidence="2">The sequence shown here is derived from an EMBL/GenBank/DDBJ whole genome shotgun (WGS) entry which is preliminary data.</text>
</comment>
<proteinExistence type="predicted"/>
<sequence>MKIRFFDSYSLVSLGVVVNLLAYPSLVLGNTLNYHIRVEIDSGPLAPNNYSATLSFDDSTLQGIGSETLGISGFNFSFQGTTYTQDDDTSATVEFLDGNFLGLNYAVFAPPSPTFTGGFLDISDASFSYDLGGLNQGGTGVLIYNLQTTTTNEPSALVSLLMMSGIMMSGILVATRRKSSSK</sequence>
<organism evidence="2 3">
    <name type="scientific">Microcystis aeruginosa PCC 9443</name>
    <dbReference type="NCBI Taxonomy" id="1160281"/>
    <lineage>
        <taxon>Bacteria</taxon>
        <taxon>Bacillati</taxon>
        <taxon>Cyanobacteriota</taxon>
        <taxon>Cyanophyceae</taxon>
        <taxon>Oscillatoriophycideae</taxon>
        <taxon>Chroococcales</taxon>
        <taxon>Microcystaceae</taxon>
        <taxon>Microcystis</taxon>
    </lineage>
</organism>
<name>I4GBP2_MICAE</name>
<feature type="transmembrane region" description="Helical" evidence="1">
    <location>
        <begin position="156"/>
        <end position="175"/>
    </location>
</feature>
<evidence type="ECO:0000256" key="1">
    <source>
        <dbReference type="SAM" id="Phobius"/>
    </source>
</evidence>
<evidence type="ECO:0000313" key="3">
    <source>
        <dbReference type="Proteomes" id="UP000003480"/>
    </source>
</evidence>
<gene>
    <name evidence="2" type="ORF">MICAC_870005</name>
</gene>
<evidence type="ECO:0008006" key="4">
    <source>
        <dbReference type="Google" id="ProtNLM"/>
    </source>
</evidence>
<evidence type="ECO:0000313" key="2">
    <source>
        <dbReference type="EMBL" id="CCI05353.1"/>
    </source>
</evidence>
<protein>
    <recommendedName>
        <fullName evidence="4">PEP-CTERM protein-sorting domain-containing protein</fullName>
    </recommendedName>
</protein>
<dbReference type="RefSeq" id="WP_002765500.1">
    <property type="nucleotide sequence ID" value="NZ_HE972939.1"/>
</dbReference>